<proteinExistence type="predicted"/>
<dbReference type="AlphaFoldDB" id="A0A9P4P5K8"/>
<organism evidence="2 3">
    <name type="scientific">Karstenula rhodostoma CBS 690.94</name>
    <dbReference type="NCBI Taxonomy" id="1392251"/>
    <lineage>
        <taxon>Eukaryota</taxon>
        <taxon>Fungi</taxon>
        <taxon>Dikarya</taxon>
        <taxon>Ascomycota</taxon>
        <taxon>Pezizomycotina</taxon>
        <taxon>Dothideomycetes</taxon>
        <taxon>Pleosporomycetidae</taxon>
        <taxon>Pleosporales</taxon>
        <taxon>Massarineae</taxon>
        <taxon>Didymosphaeriaceae</taxon>
        <taxon>Karstenula</taxon>
    </lineage>
</organism>
<feature type="region of interest" description="Disordered" evidence="1">
    <location>
        <begin position="192"/>
        <end position="220"/>
    </location>
</feature>
<sequence>MYCAADEVWGRGAFCLHDSRATIQVSRLEAVQGVGSGGGRAEAEAMRVLDTTALLAAGRWRVGPTLASDALLDAPVHPVARTIASPTHDDPRHRHHAESRAGPSDHPSPRRRSAAGILAQSPRRATLWGPGTSTSTSTPGVGERPNLRAPEVPTAQTPKSASTFPRSCRSTADAKPPSVRFAAWSLLHALPRPPPAVGPSAPSFALQTPQTQTQSALYEL</sequence>
<feature type="compositionally biased region" description="Polar residues" evidence="1">
    <location>
        <begin position="154"/>
        <end position="170"/>
    </location>
</feature>
<accession>A0A9P4P5K8</accession>
<evidence type="ECO:0000313" key="2">
    <source>
        <dbReference type="EMBL" id="KAF2437293.1"/>
    </source>
</evidence>
<dbReference type="EMBL" id="MU001517">
    <property type="protein sequence ID" value="KAF2437293.1"/>
    <property type="molecule type" value="Genomic_DNA"/>
</dbReference>
<feature type="region of interest" description="Disordered" evidence="1">
    <location>
        <begin position="82"/>
        <end position="174"/>
    </location>
</feature>
<feature type="compositionally biased region" description="Low complexity" evidence="1">
    <location>
        <begin position="129"/>
        <end position="140"/>
    </location>
</feature>
<dbReference type="Proteomes" id="UP000799764">
    <property type="component" value="Unassembled WGS sequence"/>
</dbReference>
<evidence type="ECO:0000313" key="3">
    <source>
        <dbReference type="Proteomes" id="UP000799764"/>
    </source>
</evidence>
<protein>
    <submittedName>
        <fullName evidence="2">Uncharacterized protein</fullName>
    </submittedName>
</protein>
<name>A0A9P4P5K8_9PLEO</name>
<keyword evidence="3" id="KW-1185">Reference proteome</keyword>
<feature type="compositionally biased region" description="Polar residues" evidence="1">
    <location>
        <begin position="206"/>
        <end position="220"/>
    </location>
</feature>
<gene>
    <name evidence="2" type="ORF">P171DRAFT_450103</name>
</gene>
<evidence type="ECO:0000256" key="1">
    <source>
        <dbReference type="SAM" id="MobiDB-lite"/>
    </source>
</evidence>
<reference evidence="2" key="1">
    <citation type="journal article" date="2020" name="Stud. Mycol.">
        <title>101 Dothideomycetes genomes: a test case for predicting lifestyles and emergence of pathogens.</title>
        <authorList>
            <person name="Haridas S."/>
            <person name="Albert R."/>
            <person name="Binder M."/>
            <person name="Bloem J."/>
            <person name="Labutti K."/>
            <person name="Salamov A."/>
            <person name="Andreopoulos B."/>
            <person name="Baker S."/>
            <person name="Barry K."/>
            <person name="Bills G."/>
            <person name="Bluhm B."/>
            <person name="Cannon C."/>
            <person name="Castanera R."/>
            <person name="Culley D."/>
            <person name="Daum C."/>
            <person name="Ezra D."/>
            <person name="Gonzalez J."/>
            <person name="Henrissat B."/>
            <person name="Kuo A."/>
            <person name="Liang C."/>
            <person name="Lipzen A."/>
            <person name="Lutzoni F."/>
            <person name="Magnuson J."/>
            <person name="Mondo S."/>
            <person name="Nolan M."/>
            <person name="Ohm R."/>
            <person name="Pangilinan J."/>
            <person name="Park H.-J."/>
            <person name="Ramirez L."/>
            <person name="Alfaro M."/>
            <person name="Sun H."/>
            <person name="Tritt A."/>
            <person name="Yoshinaga Y."/>
            <person name="Zwiers L.-H."/>
            <person name="Turgeon B."/>
            <person name="Goodwin S."/>
            <person name="Spatafora J."/>
            <person name="Crous P."/>
            <person name="Grigoriev I."/>
        </authorList>
    </citation>
    <scope>NUCLEOTIDE SEQUENCE</scope>
    <source>
        <strain evidence="2">CBS 690.94</strain>
    </source>
</reference>
<comment type="caution">
    <text evidence="2">The sequence shown here is derived from an EMBL/GenBank/DDBJ whole genome shotgun (WGS) entry which is preliminary data.</text>
</comment>